<organism evidence="1 2">
    <name type="scientific">Canavalia gladiata</name>
    <name type="common">Sword bean</name>
    <name type="synonym">Dolichos gladiatus</name>
    <dbReference type="NCBI Taxonomy" id="3824"/>
    <lineage>
        <taxon>Eukaryota</taxon>
        <taxon>Viridiplantae</taxon>
        <taxon>Streptophyta</taxon>
        <taxon>Embryophyta</taxon>
        <taxon>Tracheophyta</taxon>
        <taxon>Spermatophyta</taxon>
        <taxon>Magnoliopsida</taxon>
        <taxon>eudicotyledons</taxon>
        <taxon>Gunneridae</taxon>
        <taxon>Pentapetalae</taxon>
        <taxon>rosids</taxon>
        <taxon>fabids</taxon>
        <taxon>Fabales</taxon>
        <taxon>Fabaceae</taxon>
        <taxon>Papilionoideae</taxon>
        <taxon>50 kb inversion clade</taxon>
        <taxon>NPAAA clade</taxon>
        <taxon>indigoferoid/millettioid clade</taxon>
        <taxon>Phaseoleae</taxon>
        <taxon>Canavalia</taxon>
    </lineage>
</organism>
<name>A0AAN9LPV7_CANGL</name>
<dbReference type="Proteomes" id="UP001367508">
    <property type="component" value="Unassembled WGS sequence"/>
</dbReference>
<sequence>MNEKGWSIGKGLSGSPPSFRTLGEARGCLDLDEKFALEGIISITIIPLDGSKVLLRERVLVFNCKNLLTHSISDLLTFTHGQNLRVPLMVIEETVETGDDNWLQLVKDREDPTEHTENYLHDQWETKVEMVGRRLCLQLWGSDDFDYAWMASMGKVRNHYGIWFLVGDFNIVRGLKERVGKMIPI</sequence>
<dbReference type="EMBL" id="JAYMYQ010000004">
    <property type="protein sequence ID" value="KAK7339626.1"/>
    <property type="molecule type" value="Genomic_DNA"/>
</dbReference>
<reference evidence="1 2" key="1">
    <citation type="submission" date="2024-01" db="EMBL/GenBank/DDBJ databases">
        <title>The genomes of 5 underutilized Papilionoideae crops provide insights into root nodulation and disease resistanc.</title>
        <authorList>
            <person name="Jiang F."/>
        </authorList>
    </citation>
    <scope>NUCLEOTIDE SEQUENCE [LARGE SCALE GENOMIC DNA]</scope>
    <source>
        <strain evidence="1">LVBAO_FW01</strain>
        <tissue evidence="1">Leaves</tissue>
    </source>
</reference>
<protein>
    <submittedName>
        <fullName evidence="1">Uncharacterized protein</fullName>
    </submittedName>
</protein>
<evidence type="ECO:0000313" key="2">
    <source>
        <dbReference type="Proteomes" id="UP001367508"/>
    </source>
</evidence>
<accession>A0AAN9LPV7</accession>
<evidence type="ECO:0000313" key="1">
    <source>
        <dbReference type="EMBL" id="KAK7339626.1"/>
    </source>
</evidence>
<gene>
    <name evidence="1" type="ORF">VNO77_20304</name>
</gene>
<proteinExistence type="predicted"/>
<dbReference type="AlphaFoldDB" id="A0AAN9LPV7"/>
<keyword evidence="2" id="KW-1185">Reference proteome</keyword>
<comment type="caution">
    <text evidence="1">The sequence shown here is derived from an EMBL/GenBank/DDBJ whole genome shotgun (WGS) entry which is preliminary data.</text>
</comment>